<organism evidence="1 2">
    <name type="scientific">Fibroporia radiculosa</name>
    <dbReference type="NCBI Taxonomy" id="599839"/>
    <lineage>
        <taxon>Eukaryota</taxon>
        <taxon>Fungi</taxon>
        <taxon>Dikarya</taxon>
        <taxon>Basidiomycota</taxon>
        <taxon>Agaricomycotina</taxon>
        <taxon>Agaricomycetes</taxon>
        <taxon>Polyporales</taxon>
        <taxon>Fibroporiaceae</taxon>
        <taxon>Fibroporia</taxon>
    </lineage>
</organism>
<evidence type="ECO:0000313" key="1">
    <source>
        <dbReference type="EMBL" id="CCM06599.1"/>
    </source>
</evidence>
<dbReference type="OrthoDB" id="10667875at2759"/>
<dbReference type="AlphaFoldDB" id="J4H5E5"/>
<dbReference type="RefSeq" id="XP_012185882.1">
    <property type="nucleotide sequence ID" value="XM_012330492.1"/>
</dbReference>
<reference evidence="1 2" key="1">
    <citation type="journal article" date="2012" name="Appl. Environ. Microbiol.">
        <title>Short-read sequencing for genomic analysis of the brown rot fungus Fibroporia radiculosa.</title>
        <authorList>
            <person name="Tang J.D."/>
            <person name="Perkins A.D."/>
            <person name="Sonstegard T.S."/>
            <person name="Schroeder S.G."/>
            <person name="Burgess S.C."/>
            <person name="Diehl S.V."/>
        </authorList>
    </citation>
    <scope>NUCLEOTIDE SEQUENCE [LARGE SCALE GENOMIC DNA]</scope>
    <source>
        <strain evidence="1 2">TFFH 294</strain>
    </source>
</reference>
<dbReference type="InParanoid" id="J4H5E5"/>
<evidence type="ECO:0000313" key="2">
    <source>
        <dbReference type="Proteomes" id="UP000006352"/>
    </source>
</evidence>
<protein>
    <submittedName>
        <fullName evidence="1">Uncharacterized protein</fullName>
    </submittedName>
</protein>
<gene>
    <name evidence="1" type="ORF">FIBRA_08878</name>
</gene>
<accession>J4H5E5</accession>
<sequence length="239" mass="26860">MARRGNKARRHARSNRHETAILEYQRRMVEPYGRAEAEHMTCTVTEGGMGVHLRWFDDKLPAVMAAARLLDVGESQPASRRGRPLTHHPTEVIGEGADAAQRSPEHTSLQRSAQVLRLAEQRGVEQELDLANDRIFKEQWTKLQAQRRYEQAEWKRAEAAGVFDPDKDASDAQSLGLCSIFAQQAVPSRLPSSLLAQWKSRRVVRSECEAVRGDETGCWQGSPAAGTPGRKIQRVWIIC</sequence>
<name>J4H5E5_9APHY</name>
<dbReference type="HOGENOM" id="CLU_1161159_0_0_1"/>
<proteinExistence type="predicted"/>
<dbReference type="Proteomes" id="UP000006352">
    <property type="component" value="Unassembled WGS sequence"/>
</dbReference>
<dbReference type="GeneID" id="24101499"/>
<keyword evidence="2" id="KW-1185">Reference proteome</keyword>
<dbReference type="EMBL" id="HE797413">
    <property type="protein sequence ID" value="CCM06599.1"/>
    <property type="molecule type" value="Genomic_DNA"/>
</dbReference>